<evidence type="ECO:0000313" key="9">
    <source>
        <dbReference type="Proteomes" id="UP000589520"/>
    </source>
</evidence>
<evidence type="ECO:0000256" key="5">
    <source>
        <dbReference type="ARBA" id="ARBA00023136"/>
    </source>
</evidence>
<dbReference type="InterPro" id="IPR057601">
    <property type="entry name" value="Oar-like_b-barrel"/>
</dbReference>
<feature type="domain" description="TonB-dependent transporter Oar-like beta-barrel" evidence="7">
    <location>
        <begin position="141"/>
        <end position="1050"/>
    </location>
</feature>
<organism evidence="8 9">
    <name type="scientific">Granulicella arctica</name>
    <dbReference type="NCBI Taxonomy" id="940613"/>
    <lineage>
        <taxon>Bacteria</taxon>
        <taxon>Pseudomonadati</taxon>
        <taxon>Acidobacteriota</taxon>
        <taxon>Terriglobia</taxon>
        <taxon>Terriglobales</taxon>
        <taxon>Acidobacteriaceae</taxon>
        <taxon>Granulicella</taxon>
    </lineage>
</organism>
<evidence type="ECO:0000256" key="3">
    <source>
        <dbReference type="ARBA" id="ARBA00022452"/>
    </source>
</evidence>
<keyword evidence="5" id="KW-0472">Membrane</keyword>
<name>A0A7Y9TH86_9BACT</name>
<dbReference type="EMBL" id="JACCCW010000002">
    <property type="protein sequence ID" value="NYF80786.1"/>
    <property type="molecule type" value="Genomic_DNA"/>
</dbReference>
<dbReference type="PANTHER" id="PTHR30069">
    <property type="entry name" value="TONB-DEPENDENT OUTER MEMBRANE RECEPTOR"/>
    <property type="match status" value="1"/>
</dbReference>
<reference evidence="8 9" key="1">
    <citation type="submission" date="2020-07" db="EMBL/GenBank/DDBJ databases">
        <title>Genomic Encyclopedia of Type Strains, Phase IV (KMG-V): Genome sequencing to study the core and pangenomes of soil and plant-associated prokaryotes.</title>
        <authorList>
            <person name="Whitman W."/>
        </authorList>
    </citation>
    <scope>NUCLEOTIDE SEQUENCE [LARGE SCALE GENOMIC DNA]</scope>
    <source>
        <strain evidence="8 9">X4EP2</strain>
    </source>
</reference>
<evidence type="ECO:0000256" key="4">
    <source>
        <dbReference type="ARBA" id="ARBA00022692"/>
    </source>
</evidence>
<dbReference type="Pfam" id="PF25183">
    <property type="entry name" value="OMP_b-brl_4"/>
    <property type="match status" value="1"/>
</dbReference>
<gene>
    <name evidence="8" type="ORF">HDF17_003106</name>
</gene>
<dbReference type="SUPFAM" id="SSF56935">
    <property type="entry name" value="Porins"/>
    <property type="match status" value="1"/>
</dbReference>
<keyword evidence="2" id="KW-0813">Transport</keyword>
<evidence type="ECO:0000313" key="8">
    <source>
        <dbReference type="EMBL" id="NYF80786.1"/>
    </source>
</evidence>
<evidence type="ECO:0000256" key="6">
    <source>
        <dbReference type="ARBA" id="ARBA00023237"/>
    </source>
</evidence>
<dbReference type="GO" id="GO:0044718">
    <property type="term" value="P:siderophore transmembrane transport"/>
    <property type="evidence" value="ECO:0007669"/>
    <property type="project" value="TreeGrafter"/>
</dbReference>
<accession>A0A7Y9TH86</accession>
<dbReference type="PANTHER" id="PTHR30069:SF46">
    <property type="entry name" value="OAR PROTEIN"/>
    <property type="match status" value="1"/>
</dbReference>
<keyword evidence="4" id="KW-0812">Transmembrane</keyword>
<evidence type="ECO:0000259" key="7">
    <source>
        <dbReference type="Pfam" id="PF25183"/>
    </source>
</evidence>
<keyword evidence="3" id="KW-1134">Transmembrane beta strand</keyword>
<evidence type="ECO:0000256" key="2">
    <source>
        <dbReference type="ARBA" id="ARBA00022448"/>
    </source>
</evidence>
<dbReference type="AlphaFoldDB" id="A0A7Y9TH86"/>
<protein>
    <recommendedName>
        <fullName evidence="7">TonB-dependent transporter Oar-like beta-barrel domain-containing protein</fullName>
    </recommendedName>
</protein>
<comment type="caution">
    <text evidence="8">The sequence shown here is derived from an EMBL/GenBank/DDBJ whole genome shotgun (WGS) entry which is preliminary data.</text>
</comment>
<dbReference type="InterPro" id="IPR036942">
    <property type="entry name" value="Beta-barrel_TonB_sf"/>
</dbReference>
<evidence type="ECO:0000256" key="1">
    <source>
        <dbReference type="ARBA" id="ARBA00004571"/>
    </source>
</evidence>
<proteinExistence type="predicted"/>
<dbReference type="GO" id="GO:0009279">
    <property type="term" value="C:cell outer membrane"/>
    <property type="evidence" value="ECO:0007669"/>
    <property type="project" value="UniProtKB-SubCell"/>
</dbReference>
<dbReference type="GO" id="GO:0015344">
    <property type="term" value="F:siderophore uptake transmembrane transporter activity"/>
    <property type="evidence" value="ECO:0007669"/>
    <property type="project" value="TreeGrafter"/>
</dbReference>
<sequence>MDMALKPGQVADVVNVATSNTSLDTDTAEISQTISSHQVVDLPLNSRNFVSLLFLNSAAVMTGGESGGNSISAAKGSGAISIGGGRSSSNQYLIDGMYNNDSVYQTPAISPSIDAIQEFKTQSGAYSAEYGASVNQVNISFRSGTNQFHGTAFEFLRNDDLDARTFNAVNPSLKQNQFGYTLGGPIWIPKLYNGRNKSFFFANYEGLRIRQAATIQANVPTQAELGIGTPNGEALIPATDSFAFGGVGCAAPSASCTLSNPNNGYAPFAQDGNGNFVIPASDFSNFAVQVRGHLPAPNATRTAQQPHNYLSSLATPTVGDQQNYRFDQNIGTKNALFFRYSVANFAVTSAGIGLLLEGEDNSVSQQTSYVGGYTRTFTPNLINQFRFGYLNSINNLNGVPASPASLTALGIKGLYTLTSTPYAQVQFSSGLSNFGGAANNDPQISGQRTYDLADSVIISRGRHTLSAGIDLRWATLSGGGDANEGTFTFNGLFAGSQVADLMLGDLYTAGGAIPTPYSSQNPPGDYVNIHHWFLAPYVQDDWKVNSRLTINAGLRYDFNSVPYNQNNHYGWFQQEGPGYLVIADQTVASQLGAGIYKYAGGRTPFGAQKLVFAPRFGFAYRPTGNTVIRGGYGVFFDSSEDSETHQFGEFYPYSVRQNLTAAKGSALPLLSADQVFPAITTIGPVTASSLGFLLTQSNYKKDPYVQEWDLSIERQFGTAAQAEVSYVGNKGTHLLGRANVNQAFPYDPAAPTSYASRVPFANFGKDILVDAWNIPSNYNALNAKVQTNNTKGLTLIAAYTWSKSMDEKSAAAAVDGDAAGWAGPQNPHDFRADYSRSGYDVGQKFVAGFIYNLPIGKGMAVNLHGPVNTLLGGWQVNGILTFQGGFPFSVAATDSSGLNGDVFGERASLVGEINPAHFKKNAQHWFNNVTGATNGGNTNCLGNNLSGAAFCNPSVPNLNYTPNNSANGAQYLQGGQFGNTGRNIIRAPGIENLDSSLFKNFNFTERLNFQFRLESFNTLNKTQLGQPDPGINDGTFGVISTARIPGRIVQIGGKVIF</sequence>
<dbReference type="InterPro" id="IPR039426">
    <property type="entry name" value="TonB-dep_rcpt-like"/>
</dbReference>
<comment type="subcellular location">
    <subcellularLocation>
        <location evidence="1">Cell outer membrane</location>
        <topology evidence="1">Multi-pass membrane protein</topology>
    </subcellularLocation>
</comment>
<keyword evidence="9" id="KW-1185">Reference proteome</keyword>
<keyword evidence="6" id="KW-0998">Cell outer membrane</keyword>
<dbReference type="Gene3D" id="2.40.170.20">
    <property type="entry name" value="TonB-dependent receptor, beta-barrel domain"/>
    <property type="match status" value="1"/>
</dbReference>
<dbReference type="Proteomes" id="UP000589520">
    <property type="component" value="Unassembled WGS sequence"/>
</dbReference>